<dbReference type="Gene3D" id="3.30.300.30">
    <property type="match status" value="1"/>
</dbReference>
<gene>
    <name evidence="7" type="ORF">MZV50_24895</name>
</gene>
<dbReference type="CDD" id="cd12119">
    <property type="entry name" value="ttLC_FACS_AlkK_like"/>
    <property type="match status" value="1"/>
</dbReference>
<proteinExistence type="inferred from homology"/>
<dbReference type="Pfam" id="PF13193">
    <property type="entry name" value="AMP-binding_C"/>
    <property type="match status" value="1"/>
</dbReference>
<comment type="similarity">
    <text evidence="1">Belongs to the ATP-dependent AMP-binding enzyme family.</text>
</comment>
<feature type="domain" description="AMP-binding enzyme C-terminal" evidence="6">
    <location>
        <begin position="450"/>
        <end position="523"/>
    </location>
</feature>
<dbReference type="Proteomes" id="UP001057520">
    <property type="component" value="Chromosome"/>
</dbReference>
<dbReference type="NCBIfam" id="NF004837">
    <property type="entry name" value="PRK06187.1"/>
    <property type="match status" value="1"/>
</dbReference>
<dbReference type="InterPro" id="IPR025110">
    <property type="entry name" value="AMP-bd_C"/>
</dbReference>
<evidence type="ECO:0000256" key="3">
    <source>
        <dbReference type="ARBA" id="ARBA00022832"/>
    </source>
</evidence>
<dbReference type="InterPro" id="IPR042099">
    <property type="entry name" value="ANL_N_sf"/>
</dbReference>
<dbReference type="InterPro" id="IPR000873">
    <property type="entry name" value="AMP-dep_synth/lig_dom"/>
</dbReference>
<dbReference type="Pfam" id="PF00501">
    <property type="entry name" value="AMP-binding"/>
    <property type="match status" value="1"/>
</dbReference>
<dbReference type="SUPFAM" id="SSF56801">
    <property type="entry name" value="Acetyl-CoA synthetase-like"/>
    <property type="match status" value="1"/>
</dbReference>
<keyword evidence="8" id="KW-1185">Reference proteome</keyword>
<keyword evidence="4" id="KW-0443">Lipid metabolism</keyword>
<dbReference type="GO" id="GO:0016874">
    <property type="term" value="F:ligase activity"/>
    <property type="evidence" value="ECO:0007669"/>
    <property type="project" value="UniProtKB-KW"/>
</dbReference>
<keyword evidence="3" id="KW-0276">Fatty acid metabolism</keyword>
<reference evidence="7 8" key="1">
    <citation type="submission" date="2022-04" db="EMBL/GenBank/DDBJ databases">
        <title>Genome sequence of soybean root-associated Caulobacter segnis RL271.</title>
        <authorList>
            <person name="Longley R."/>
            <person name="Bonito G."/>
            <person name="Trigodet F."/>
            <person name="Crosson S."/>
            <person name="Fiebig A."/>
        </authorList>
    </citation>
    <scope>NUCLEOTIDE SEQUENCE [LARGE SCALE GENOMIC DNA]</scope>
    <source>
        <strain evidence="7 8">RL271</strain>
    </source>
</reference>
<feature type="domain" description="AMP-dependent synthetase/ligase" evidence="5">
    <location>
        <begin position="23"/>
        <end position="401"/>
    </location>
</feature>
<organism evidence="7 8">
    <name type="scientific">Caulobacter segnis</name>
    <dbReference type="NCBI Taxonomy" id="88688"/>
    <lineage>
        <taxon>Bacteria</taxon>
        <taxon>Pseudomonadati</taxon>
        <taxon>Pseudomonadota</taxon>
        <taxon>Alphaproteobacteria</taxon>
        <taxon>Caulobacterales</taxon>
        <taxon>Caulobacteraceae</taxon>
        <taxon>Caulobacter</taxon>
    </lineage>
</organism>
<evidence type="ECO:0000259" key="5">
    <source>
        <dbReference type="Pfam" id="PF00501"/>
    </source>
</evidence>
<dbReference type="PANTHER" id="PTHR43859">
    <property type="entry name" value="ACYL-ACTIVATING ENZYME"/>
    <property type="match status" value="1"/>
</dbReference>
<protein>
    <submittedName>
        <fullName evidence="7">Long-chain fatty acid--CoA ligase</fullName>
    </submittedName>
</protein>
<evidence type="ECO:0000256" key="1">
    <source>
        <dbReference type="ARBA" id="ARBA00006432"/>
    </source>
</evidence>
<evidence type="ECO:0000259" key="6">
    <source>
        <dbReference type="Pfam" id="PF13193"/>
    </source>
</evidence>
<name>A0ABY4ZUX0_9CAUL</name>
<dbReference type="PANTHER" id="PTHR43859:SF4">
    <property type="entry name" value="BUTANOATE--COA LIGASE AAE1-RELATED"/>
    <property type="match status" value="1"/>
</dbReference>
<sequence>MTPGLMQTTPLMISGILNYAARAHAGREIVSRLIDEPLWRYDYAGLARRAAQAAHALRRLGVASGDRVSSLAWNTHRHLELFYAVPGIGAVLHTANPRLFDEQIVYTINHAESRVLFYERNFAALVERIAPHLTTVKTFVMLSDAERTIPGAVGAIGYETLIAGEPEAIDWPVFDENAGAFLCYTSGTTGDPKGVLYSHRAVVLHAMAGGLNSAFGFTAFDVVLPCSSLYHATAWGLPFTAPMCGAKIVLPADRMDGASLHALIQGEGVTFTGGVPTIWTMYLDWLDKTGQRPDSLKRVVIGGSAVPRAMAETFKRRYGVQTLQIWGMTETCPIGVVATPTPALAALGEEAMDEAIWTRQGRLQFGIELRVETEDGQEAPWDGETSGALLVRGPWVVRRYFRKEADAARPDGWFDTGDIATLDANGFMRITDRQKDVIKSGGEWISSIDLENVAVGCPGVKIAAVVGVPHPKWEERPLLVIEVHEGSAVGKDEVLAYLAPRIVKWWTPDDVVFAAVPLTATGKIDKKVLREAWRSHLMG</sequence>
<dbReference type="PROSITE" id="PS00455">
    <property type="entry name" value="AMP_BINDING"/>
    <property type="match status" value="1"/>
</dbReference>
<evidence type="ECO:0000256" key="4">
    <source>
        <dbReference type="ARBA" id="ARBA00023098"/>
    </source>
</evidence>
<keyword evidence="2 7" id="KW-0436">Ligase</keyword>
<dbReference type="Gene3D" id="3.40.50.12780">
    <property type="entry name" value="N-terminal domain of ligase-like"/>
    <property type="match status" value="1"/>
</dbReference>
<accession>A0ABY4ZUX0</accession>
<dbReference type="InterPro" id="IPR020845">
    <property type="entry name" value="AMP-binding_CS"/>
</dbReference>
<evidence type="ECO:0000256" key="2">
    <source>
        <dbReference type="ARBA" id="ARBA00022598"/>
    </source>
</evidence>
<dbReference type="InterPro" id="IPR045851">
    <property type="entry name" value="AMP-bd_C_sf"/>
</dbReference>
<dbReference type="EMBL" id="CP096040">
    <property type="protein sequence ID" value="USQ95736.1"/>
    <property type="molecule type" value="Genomic_DNA"/>
</dbReference>
<evidence type="ECO:0000313" key="7">
    <source>
        <dbReference type="EMBL" id="USQ95736.1"/>
    </source>
</evidence>
<evidence type="ECO:0000313" key="8">
    <source>
        <dbReference type="Proteomes" id="UP001057520"/>
    </source>
</evidence>